<gene>
    <name evidence="7" type="ORF">A2637_02485</name>
</gene>
<feature type="active site" evidence="5">
    <location>
        <position position="14"/>
    </location>
</feature>
<keyword evidence="4" id="KW-0904">Protein phosphatase</keyword>
<comment type="caution">
    <text evidence="7">The sequence shown here is derived from an EMBL/GenBank/DDBJ whole genome shotgun (WGS) entry which is preliminary data.</text>
</comment>
<dbReference type="InterPro" id="IPR036196">
    <property type="entry name" value="Ptyr_pPase_sf"/>
</dbReference>
<dbReference type="Proteomes" id="UP000179360">
    <property type="component" value="Unassembled WGS sequence"/>
</dbReference>
<evidence type="ECO:0000313" key="7">
    <source>
        <dbReference type="EMBL" id="OGI43821.1"/>
    </source>
</evidence>
<dbReference type="Pfam" id="PF01451">
    <property type="entry name" value="LMWPc"/>
    <property type="match status" value="1"/>
</dbReference>
<evidence type="ECO:0000256" key="5">
    <source>
        <dbReference type="PIRSR" id="PIRSR617867-1"/>
    </source>
</evidence>
<evidence type="ECO:0000256" key="4">
    <source>
        <dbReference type="ARBA" id="ARBA00022912"/>
    </source>
</evidence>
<dbReference type="GO" id="GO:0004725">
    <property type="term" value="F:protein tyrosine phosphatase activity"/>
    <property type="evidence" value="ECO:0007669"/>
    <property type="project" value="UniProtKB-EC"/>
</dbReference>
<dbReference type="CDD" id="cd16343">
    <property type="entry name" value="LMWPTP"/>
    <property type="match status" value="1"/>
</dbReference>
<dbReference type="PANTHER" id="PTHR11717:SF7">
    <property type="entry name" value="LOW MOLECULAR WEIGHT PHOSPHOTYROSINE PROTEIN PHOSPHATASE"/>
    <property type="match status" value="1"/>
</dbReference>
<feature type="active site" description="Nucleophile" evidence="5">
    <location>
        <position position="8"/>
    </location>
</feature>
<feature type="active site" description="Proton donor" evidence="5">
    <location>
        <position position="125"/>
    </location>
</feature>
<proteinExistence type="inferred from homology"/>
<dbReference type="STRING" id="1817764.A2637_02485"/>
<dbReference type="PANTHER" id="PTHR11717">
    <property type="entry name" value="LOW MOLECULAR WEIGHT PROTEIN TYROSINE PHOSPHATASE"/>
    <property type="match status" value="1"/>
</dbReference>
<evidence type="ECO:0000256" key="2">
    <source>
        <dbReference type="ARBA" id="ARBA00013064"/>
    </source>
</evidence>
<sequence>MVRVLFVCMGNICRSPMAEGVLRRLVVEEGLAESVEIDSAGTHAYHVGNPPDPRAQAAAARRGVDISRQRGRQARAEDIRRFDYVLVMDRENYAHLRAICPPGLEDRIRLFLEYAPARPEDEVPDPYFGGMGGFDRVLDMIEAAAAGLLADIRRSKEI</sequence>
<dbReference type="FunFam" id="3.40.50.2300:FF:000113">
    <property type="entry name" value="Low molecular weight protein-tyrosine-phosphatase"/>
    <property type="match status" value="1"/>
</dbReference>
<reference evidence="7 8" key="1">
    <citation type="journal article" date="2016" name="Nat. Commun.">
        <title>Thousands of microbial genomes shed light on interconnected biogeochemical processes in an aquifer system.</title>
        <authorList>
            <person name="Anantharaman K."/>
            <person name="Brown C.T."/>
            <person name="Hug L.A."/>
            <person name="Sharon I."/>
            <person name="Castelle C.J."/>
            <person name="Probst A.J."/>
            <person name="Thomas B.C."/>
            <person name="Singh A."/>
            <person name="Wilkins M.J."/>
            <person name="Karaoz U."/>
            <person name="Brodie E.L."/>
            <person name="Williams K.H."/>
            <person name="Hubbard S.S."/>
            <person name="Banfield J.F."/>
        </authorList>
    </citation>
    <scope>NUCLEOTIDE SEQUENCE [LARGE SCALE GENOMIC DNA]</scope>
</reference>
<evidence type="ECO:0000259" key="6">
    <source>
        <dbReference type="SMART" id="SM00226"/>
    </source>
</evidence>
<feature type="domain" description="Phosphotyrosine protein phosphatase I" evidence="6">
    <location>
        <begin position="2"/>
        <end position="151"/>
    </location>
</feature>
<dbReference type="InterPro" id="IPR017867">
    <property type="entry name" value="Tyr_phospatase_low_mol_wt"/>
</dbReference>
<evidence type="ECO:0000256" key="1">
    <source>
        <dbReference type="ARBA" id="ARBA00011063"/>
    </source>
</evidence>
<keyword evidence="3" id="KW-0378">Hydrolase</keyword>
<dbReference type="InterPro" id="IPR050438">
    <property type="entry name" value="LMW_PTPase"/>
</dbReference>
<comment type="similarity">
    <text evidence="1">Belongs to the low molecular weight phosphotyrosine protein phosphatase family.</text>
</comment>
<organism evidence="7 8">
    <name type="scientific">Candidatus Muproteobacteria bacterium RIFCSPHIGHO2_01_FULL_65_16</name>
    <dbReference type="NCBI Taxonomy" id="1817764"/>
    <lineage>
        <taxon>Bacteria</taxon>
        <taxon>Pseudomonadati</taxon>
        <taxon>Pseudomonadota</taxon>
        <taxon>Candidatus Muproteobacteria</taxon>
    </lineage>
</organism>
<dbReference type="EC" id="3.1.3.48" evidence="2"/>
<evidence type="ECO:0000313" key="8">
    <source>
        <dbReference type="Proteomes" id="UP000179360"/>
    </source>
</evidence>
<dbReference type="SUPFAM" id="SSF52788">
    <property type="entry name" value="Phosphotyrosine protein phosphatases I"/>
    <property type="match status" value="1"/>
</dbReference>
<evidence type="ECO:0000256" key="3">
    <source>
        <dbReference type="ARBA" id="ARBA00022801"/>
    </source>
</evidence>
<name>A0A1F6TF89_9PROT</name>
<accession>A0A1F6TF89</accession>
<dbReference type="Gene3D" id="3.40.50.2300">
    <property type="match status" value="1"/>
</dbReference>
<dbReference type="EMBL" id="MFSY01000130">
    <property type="protein sequence ID" value="OGI43821.1"/>
    <property type="molecule type" value="Genomic_DNA"/>
</dbReference>
<dbReference type="PRINTS" id="PR00719">
    <property type="entry name" value="LMWPTPASE"/>
</dbReference>
<dbReference type="InterPro" id="IPR023485">
    <property type="entry name" value="Ptyr_pPase"/>
</dbReference>
<dbReference type="AlphaFoldDB" id="A0A1F6TF89"/>
<dbReference type="SMART" id="SM00226">
    <property type="entry name" value="LMWPc"/>
    <property type="match status" value="1"/>
</dbReference>
<protein>
    <recommendedName>
        <fullName evidence="2">protein-tyrosine-phosphatase</fullName>
        <ecNumber evidence="2">3.1.3.48</ecNumber>
    </recommendedName>
</protein>